<dbReference type="OrthoDB" id="9814708at2"/>
<feature type="domain" description="3-keto-alpha-glucoside-1,2-lyase/3-keto-2-hydroxy-glucal hydratase" evidence="1">
    <location>
        <begin position="47"/>
        <end position="239"/>
    </location>
</feature>
<dbReference type="Pfam" id="PF06439">
    <property type="entry name" value="3keto-disac_hyd"/>
    <property type="match status" value="1"/>
</dbReference>
<gene>
    <name evidence="2" type="ORF">E2F43_11480</name>
</gene>
<organism evidence="2 3">
    <name type="scientific">Seongchinamella unica</name>
    <dbReference type="NCBI Taxonomy" id="2547392"/>
    <lineage>
        <taxon>Bacteria</taxon>
        <taxon>Pseudomonadati</taxon>
        <taxon>Pseudomonadota</taxon>
        <taxon>Gammaproteobacteria</taxon>
        <taxon>Cellvibrionales</taxon>
        <taxon>Halieaceae</taxon>
        <taxon>Seongchinamella</taxon>
    </lineage>
</organism>
<comment type="caution">
    <text evidence="2">The sequence shown here is derived from an EMBL/GenBank/DDBJ whole genome shotgun (WGS) entry which is preliminary data.</text>
</comment>
<evidence type="ECO:0000313" key="3">
    <source>
        <dbReference type="Proteomes" id="UP000295554"/>
    </source>
</evidence>
<dbReference type="AlphaFoldDB" id="A0A4R5LT35"/>
<keyword evidence="3" id="KW-1185">Reference proteome</keyword>
<protein>
    <submittedName>
        <fullName evidence="2">DUF1080 domain-containing protein</fullName>
    </submittedName>
</protein>
<evidence type="ECO:0000313" key="2">
    <source>
        <dbReference type="EMBL" id="TDG14098.1"/>
    </source>
</evidence>
<dbReference type="Gene3D" id="2.60.120.560">
    <property type="entry name" value="Exo-inulinase, domain 1"/>
    <property type="match status" value="1"/>
</dbReference>
<evidence type="ECO:0000259" key="1">
    <source>
        <dbReference type="Pfam" id="PF06439"/>
    </source>
</evidence>
<reference evidence="2 3" key="1">
    <citation type="submission" date="2019-03" db="EMBL/GenBank/DDBJ databases">
        <title>Seongchinamella monodicae gen. nov., sp. nov., a novel member of the Gammaproteobacteria isolated from a tidal mudflat of beach.</title>
        <authorList>
            <person name="Yang H.G."/>
            <person name="Kang J.W."/>
            <person name="Lee S.D."/>
        </authorList>
    </citation>
    <scope>NUCLEOTIDE SEQUENCE [LARGE SCALE GENOMIC DNA]</scope>
    <source>
        <strain evidence="2 3">GH4-78</strain>
    </source>
</reference>
<sequence length="242" mass="27269">MLSVRTKMRPAVFIYPGLLLLAACGSDPVVDPGECANALSMEEQQAGWRLLFDGQSLDQWRSYGEQELNTGWGVENGCLARLYRGGDIITREQFGDFELKLEWRISAAGNSGIFIRGDESGSSMHHSGVEMQVLDNAGHRDARDPSHRSGAYYDMIVPDHDTSKPVGYWNQVHIIALGPAVEFWLNGRQTAQFSLGSPRWQALYEQSKFADRPRYGTLLKGHIGLQDHGDKVWYRKIRVLER</sequence>
<dbReference type="PROSITE" id="PS51257">
    <property type="entry name" value="PROKAR_LIPOPROTEIN"/>
    <property type="match status" value="1"/>
</dbReference>
<proteinExistence type="predicted"/>
<name>A0A4R5LT35_9GAMM</name>
<dbReference type="InterPro" id="IPR010496">
    <property type="entry name" value="AL/BT2_dom"/>
</dbReference>
<accession>A0A4R5LT35</accession>
<dbReference type="Proteomes" id="UP000295554">
    <property type="component" value="Unassembled WGS sequence"/>
</dbReference>
<dbReference type="EMBL" id="SMSE01000002">
    <property type="protein sequence ID" value="TDG14098.1"/>
    <property type="molecule type" value="Genomic_DNA"/>
</dbReference>
<dbReference type="GO" id="GO:0016787">
    <property type="term" value="F:hydrolase activity"/>
    <property type="evidence" value="ECO:0007669"/>
    <property type="project" value="InterPro"/>
</dbReference>